<protein>
    <submittedName>
        <fullName evidence="1">Uncharacterized protein</fullName>
    </submittedName>
</protein>
<evidence type="ECO:0000313" key="1">
    <source>
        <dbReference type="EMBL" id="KIG14047.1"/>
    </source>
</evidence>
<sequence length="281" mass="31122">MNPAAVKALQRRMEATGVTAPSTERLALVLYESNIDPAIFNDIDDKWLARLANERVLPSVERLSALSSTGRVEGLGEWMSFMAKKDSDADVTRTVAELREAERLLGEYPGDTISVGGDKRAPPNPDNQAETLASFDIGIKSPDGKILRSVDVTHADKPVKHISQLRPGVAHAAKKVKKRDAAGEPIPGKRDAIIRMELKPFRTEKEKGIEELKADGTYMRATRETPPRELENTNIYDKFTDDLNGRPEESNVLDRVTLVDQNTGEGLAVYDRDGTTWTRTK</sequence>
<comment type="caution">
    <text evidence="1">The sequence shown here is derived from an EMBL/GenBank/DDBJ whole genome shotgun (WGS) entry which is preliminary data.</text>
</comment>
<dbReference type="EMBL" id="JMCC02000081">
    <property type="protein sequence ID" value="KIG14047.1"/>
    <property type="molecule type" value="Genomic_DNA"/>
</dbReference>
<dbReference type="Proteomes" id="UP000031599">
    <property type="component" value="Unassembled WGS sequence"/>
</dbReference>
<dbReference type="AlphaFoldDB" id="A0A0C2D1K7"/>
<proteinExistence type="predicted"/>
<name>A0A0C2D1K7_9BACT</name>
<accession>A0A0C2D1K7</accession>
<reference evidence="1 2" key="1">
    <citation type="submission" date="2014-12" db="EMBL/GenBank/DDBJ databases">
        <title>Genome assembly of Enhygromyxa salina DSM 15201.</title>
        <authorList>
            <person name="Sharma G."/>
            <person name="Subramanian S."/>
        </authorList>
    </citation>
    <scope>NUCLEOTIDE SEQUENCE [LARGE SCALE GENOMIC DNA]</scope>
    <source>
        <strain evidence="1 2">DSM 15201</strain>
    </source>
</reference>
<gene>
    <name evidence="1" type="ORF">DB30_07314</name>
</gene>
<dbReference type="RefSeq" id="WP_052554469.1">
    <property type="nucleotide sequence ID" value="NZ_JMCC02000081.1"/>
</dbReference>
<evidence type="ECO:0000313" key="2">
    <source>
        <dbReference type="Proteomes" id="UP000031599"/>
    </source>
</evidence>
<organism evidence="1 2">
    <name type="scientific">Enhygromyxa salina</name>
    <dbReference type="NCBI Taxonomy" id="215803"/>
    <lineage>
        <taxon>Bacteria</taxon>
        <taxon>Pseudomonadati</taxon>
        <taxon>Myxococcota</taxon>
        <taxon>Polyangia</taxon>
        <taxon>Nannocystales</taxon>
        <taxon>Nannocystaceae</taxon>
        <taxon>Enhygromyxa</taxon>
    </lineage>
</organism>